<keyword evidence="2 6" id="KW-0812">Transmembrane</keyword>
<feature type="compositionally biased region" description="Basic and acidic residues" evidence="5">
    <location>
        <begin position="360"/>
        <end position="377"/>
    </location>
</feature>
<organism evidence="7 8">
    <name type="scientific">Aplysia californica</name>
    <name type="common">California sea hare</name>
    <dbReference type="NCBI Taxonomy" id="6500"/>
    <lineage>
        <taxon>Eukaryota</taxon>
        <taxon>Metazoa</taxon>
        <taxon>Spiralia</taxon>
        <taxon>Lophotrochozoa</taxon>
        <taxon>Mollusca</taxon>
        <taxon>Gastropoda</taxon>
        <taxon>Heterobranchia</taxon>
        <taxon>Euthyneura</taxon>
        <taxon>Tectipleura</taxon>
        <taxon>Aplysiida</taxon>
        <taxon>Aplysioidea</taxon>
        <taxon>Aplysiidae</taxon>
        <taxon>Aplysia</taxon>
    </lineage>
</organism>
<evidence type="ECO:0000256" key="4">
    <source>
        <dbReference type="ARBA" id="ARBA00023136"/>
    </source>
</evidence>
<keyword evidence="4 6" id="KW-0472">Membrane</keyword>
<feature type="transmembrane region" description="Helical" evidence="6">
    <location>
        <begin position="59"/>
        <end position="83"/>
    </location>
</feature>
<evidence type="ECO:0000256" key="2">
    <source>
        <dbReference type="ARBA" id="ARBA00022692"/>
    </source>
</evidence>
<dbReference type="GeneID" id="101863100"/>
<dbReference type="PANTHER" id="PTHR24064">
    <property type="entry name" value="SOLUTE CARRIER FAMILY 22 MEMBER"/>
    <property type="match status" value="1"/>
</dbReference>
<reference evidence="8" key="1">
    <citation type="submission" date="2025-08" db="UniProtKB">
        <authorList>
            <consortium name="RefSeq"/>
        </authorList>
    </citation>
    <scope>IDENTIFICATION</scope>
</reference>
<feature type="transmembrane region" description="Helical" evidence="6">
    <location>
        <begin position="201"/>
        <end position="222"/>
    </location>
</feature>
<dbReference type="InterPro" id="IPR036259">
    <property type="entry name" value="MFS_trans_sf"/>
</dbReference>
<dbReference type="Pfam" id="PF00083">
    <property type="entry name" value="Sugar_tr"/>
    <property type="match status" value="1"/>
</dbReference>
<dbReference type="InterPro" id="IPR005828">
    <property type="entry name" value="MFS_sugar_transport-like"/>
</dbReference>
<comment type="subcellular location">
    <subcellularLocation>
        <location evidence="1">Membrane</location>
        <topology evidence="1">Multi-pass membrane protein</topology>
    </subcellularLocation>
</comment>
<proteinExistence type="predicted"/>
<evidence type="ECO:0000256" key="3">
    <source>
        <dbReference type="ARBA" id="ARBA00022989"/>
    </source>
</evidence>
<sequence length="388" mass="43164">MAGVMVGSIVSGQIGECYGRKTNMYLWNLLLAITNIVAVFSCSWRICQMYPFEFATAKWRAFISGFPNWNVGCVTFDVCVYVLKDWKNIHIATAVLCGLAMLPMVWVPESLRWLAVHGRAQEAQNVAPKMCRINGKPMQENDVIDFSGCEGDEADKHATFIHIFRRSLVRKTILSCLIFFFLSIMYYAIGFDIGSLFGDFYLNFILYTAIKIPAFPIVPLLGNALGRRLGSVIFLAAAFLASLTVVVLSFSIQGDSSGNIMTALTLTTSLFVGLGWDLVVPFVIELFQTRVRSLAFSFSLSTARFGGIMAPFILPRDMTNMFVSFLVFAGLALICCVMILALPETNNRGLDDVMETEVRRDERKVSNKEETLSKDLLENTGISPGSQR</sequence>
<feature type="transmembrane region" description="Helical" evidence="6">
    <location>
        <begin position="172"/>
        <end position="189"/>
    </location>
</feature>
<evidence type="ECO:0000313" key="8">
    <source>
        <dbReference type="RefSeq" id="XP_012937067.1"/>
    </source>
</evidence>
<feature type="transmembrane region" description="Helical" evidence="6">
    <location>
        <begin position="229"/>
        <end position="252"/>
    </location>
</feature>
<dbReference type="Proteomes" id="UP000694888">
    <property type="component" value="Unplaced"/>
</dbReference>
<feature type="transmembrane region" description="Helical" evidence="6">
    <location>
        <begin position="25"/>
        <end position="47"/>
    </location>
</feature>
<evidence type="ECO:0000256" key="1">
    <source>
        <dbReference type="ARBA" id="ARBA00004141"/>
    </source>
</evidence>
<feature type="transmembrane region" description="Helical" evidence="6">
    <location>
        <begin position="294"/>
        <end position="314"/>
    </location>
</feature>
<evidence type="ECO:0000256" key="5">
    <source>
        <dbReference type="SAM" id="MobiDB-lite"/>
    </source>
</evidence>
<dbReference type="SUPFAM" id="SSF103473">
    <property type="entry name" value="MFS general substrate transporter"/>
    <property type="match status" value="1"/>
</dbReference>
<evidence type="ECO:0000256" key="6">
    <source>
        <dbReference type="SAM" id="Phobius"/>
    </source>
</evidence>
<feature type="transmembrane region" description="Helical" evidence="6">
    <location>
        <begin position="320"/>
        <end position="342"/>
    </location>
</feature>
<keyword evidence="3 6" id="KW-1133">Transmembrane helix</keyword>
<dbReference type="Gene3D" id="1.20.1250.20">
    <property type="entry name" value="MFS general substrate transporter like domains"/>
    <property type="match status" value="1"/>
</dbReference>
<evidence type="ECO:0000313" key="7">
    <source>
        <dbReference type="Proteomes" id="UP000694888"/>
    </source>
</evidence>
<feature type="region of interest" description="Disordered" evidence="5">
    <location>
        <begin position="360"/>
        <end position="388"/>
    </location>
</feature>
<feature type="transmembrane region" description="Helical" evidence="6">
    <location>
        <begin position="264"/>
        <end position="287"/>
    </location>
</feature>
<gene>
    <name evidence="8" type="primary">LOC101863100</name>
</gene>
<accession>A0ABM0ZYD5</accession>
<keyword evidence="7" id="KW-1185">Reference proteome</keyword>
<dbReference type="RefSeq" id="XP_012937067.1">
    <property type="nucleotide sequence ID" value="XM_013081613.1"/>
</dbReference>
<protein>
    <submittedName>
        <fullName evidence="8">Solute carrier family 22 member 7-like</fullName>
    </submittedName>
</protein>
<name>A0ABM0ZYD5_APLCA</name>